<organism evidence="4 5">
    <name type="scientific">Notothenia coriiceps</name>
    <name type="common">black rockcod</name>
    <dbReference type="NCBI Taxonomy" id="8208"/>
    <lineage>
        <taxon>Eukaryota</taxon>
        <taxon>Metazoa</taxon>
        <taxon>Chordata</taxon>
        <taxon>Craniata</taxon>
        <taxon>Vertebrata</taxon>
        <taxon>Euteleostomi</taxon>
        <taxon>Actinopterygii</taxon>
        <taxon>Neopterygii</taxon>
        <taxon>Teleostei</taxon>
        <taxon>Neoteleostei</taxon>
        <taxon>Acanthomorphata</taxon>
        <taxon>Eupercaria</taxon>
        <taxon>Perciformes</taxon>
        <taxon>Notothenioidei</taxon>
        <taxon>Nototheniidae</taxon>
        <taxon>Notothenia</taxon>
    </lineage>
</organism>
<evidence type="ECO:0000313" key="4">
    <source>
        <dbReference type="Proteomes" id="UP000504611"/>
    </source>
</evidence>
<reference evidence="5" key="1">
    <citation type="submission" date="2025-08" db="UniProtKB">
        <authorList>
            <consortium name="RefSeq"/>
        </authorList>
    </citation>
    <scope>IDENTIFICATION</scope>
    <source>
        <tissue evidence="5">Muscle</tissue>
    </source>
</reference>
<evidence type="ECO:0000256" key="2">
    <source>
        <dbReference type="SAM" id="MobiDB-lite"/>
    </source>
</evidence>
<sequence length="215" mass="23306">MSRGSLHSSLTEVLRLSPRYPTHSSPSRSSSPGTMSLLLITVLTSLIVQDAEAWSTNVKYAVNCPDRCNTERCGATQRCARTVLDDCGCCQVCAAGRGEHCYRTVSGMHGVKCGPGLFCEFYKDEDDYGDEYGICKDCLYGTYGIECRKTCNCKGGICDRETGACLTLKFFAKIASKLKTDTQEGGEGGSGEVSSVQNTDQDTTRSTAPKRLNPR</sequence>
<name>A0A6I9PHW6_9TELE</name>
<dbReference type="Gene3D" id="4.10.40.20">
    <property type="match status" value="1"/>
</dbReference>
<dbReference type="PROSITE" id="PS51323">
    <property type="entry name" value="IGFBP_N_2"/>
    <property type="match status" value="1"/>
</dbReference>
<dbReference type="KEGG" id="ncc:104961237"/>
<dbReference type="PANTHER" id="PTHR15428">
    <property type="entry name" value="ENDOTHELIAL CELL-SPECIFIC MOLECULE 1 ESM-1"/>
    <property type="match status" value="1"/>
</dbReference>
<evidence type="ECO:0000256" key="1">
    <source>
        <dbReference type="ARBA" id="ARBA00023157"/>
    </source>
</evidence>
<dbReference type="Proteomes" id="UP000504611">
    <property type="component" value="Unplaced"/>
</dbReference>
<feature type="domain" description="IGFBP N-terminal" evidence="3">
    <location>
        <begin position="60"/>
        <end position="138"/>
    </location>
</feature>
<proteinExistence type="predicted"/>
<dbReference type="CTD" id="11082"/>
<dbReference type="InterPro" id="IPR038850">
    <property type="entry name" value="ESM1"/>
</dbReference>
<dbReference type="GeneID" id="104961237"/>
<dbReference type="InterPro" id="IPR000867">
    <property type="entry name" value="IGFBP-like"/>
</dbReference>
<protein>
    <submittedName>
        <fullName evidence="5">Endothelial cell-specific molecule 1</fullName>
    </submittedName>
</protein>
<dbReference type="Pfam" id="PF00219">
    <property type="entry name" value="IGFBP"/>
    <property type="match status" value="1"/>
</dbReference>
<gene>
    <name evidence="5" type="primary">esm1</name>
</gene>
<dbReference type="OrthoDB" id="9868586at2759"/>
<evidence type="ECO:0000259" key="3">
    <source>
        <dbReference type="PROSITE" id="PS51323"/>
    </source>
</evidence>
<dbReference type="AlphaFoldDB" id="A0A6I9PHW6"/>
<accession>A0A6I9PHW6</accession>
<evidence type="ECO:0000313" key="5">
    <source>
        <dbReference type="RefSeq" id="XP_010787802.1"/>
    </source>
</evidence>
<keyword evidence="4" id="KW-1185">Reference proteome</keyword>
<feature type="compositionally biased region" description="Polar residues" evidence="2">
    <location>
        <begin position="197"/>
        <end position="207"/>
    </location>
</feature>
<keyword evidence="1" id="KW-1015">Disulfide bond</keyword>
<dbReference type="GO" id="GO:0005576">
    <property type="term" value="C:extracellular region"/>
    <property type="evidence" value="ECO:0007669"/>
    <property type="project" value="InterPro"/>
</dbReference>
<feature type="region of interest" description="Disordered" evidence="2">
    <location>
        <begin position="180"/>
        <end position="215"/>
    </location>
</feature>
<dbReference type="SMART" id="SM00121">
    <property type="entry name" value="IB"/>
    <property type="match status" value="1"/>
</dbReference>
<dbReference type="RefSeq" id="XP_010787802.1">
    <property type="nucleotide sequence ID" value="XM_010789500.1"/>
</dbReference>
<dbReference type="InterPro" id="IPR009030">
    <property type="entry name" value="Growth_fac_rcpt_cys_sf"/>
</dbReference>
<dbReference type="SUPFAM" id="SSF57184">
    <property type="entry name" value="Growth factor receptor domain"/>
    <property type="match status" value="1"/>
</dbReference>
<dbReference type="PANTHER" id="PTHR15428:SF0">
    <property type="entry name" value="ENDOTHELIAL CELL-SPECIFIC MOLECULE 1"/>
    <property type="match status" value="1"/>
</dbReference>